<dbReference type="SMART" id="SM00256">
    <property type="entry name" value="FBOX"/>
    <property type="match status" value="1"/>
</dbReference>
<dbReference type="Pfam" id="PF00400">
    <property type="entry name" value="WD40"/>
    <property type="match status" value="6"/>
</dbReference>
<dbReference type="InterPro" id="IPR001055">
    <property type="entry name" value="Adrenodoxin-like"/>
</dbReference>
<organism evidence="12 13">
    <name type="scientific">Wallemia hederae</name>
    <dbReference type="NCBI Taxonomy" id="1540922"/>
    <lineage>
        <taxon>Eukaryota</taxon>
        <taxon>Fungi</taxon>
        <taxon>Dikarya</taxon>
        <taxon>Basidiomycota</taxon>
        <taxon>Wallemiomycotina</taxon>
        <taxon>Wallemiomycetes</taxon>
        <taxon>Wallemiales</taxon>
        <taxon>Wallemiaceae</taxon>
        <taxon>Wallemia</taxon>
    </lineage>
</organism>
<dbReference type="PRINTS" id="PR00355">
    <property type="entry name" value="ADRENODOXIN"/>
</dbReference>
<dbReference type="InterPro" id="IPR036010">
    <property type="entry name" value="2Fe-2S_ferredoxin-like_sf"/>
</dbReference>
<dbReference type="GO" id="GO:0046872">
    <property type="term" value="F:metal ion binding"/>
    <property type="evidence" value="ECO:0007669"/>
    <property type="project" value="UniProtKB-KW"/>
</dbReference>
<feature type="repeat" description="WD" evidence="8">
    <location>
        <begin position="614"/>
        <end position="655"/>
    </location>
</feature>
<keyword evidence="5" id="KW-0408">Iron</keyword>
<dbReference type="OrthoDB" id="190105at2759"/>
<dbReference type="InterPro" id="IPR036047">
    <property type="entry name" value="F-box-like_dom_sf"/>
</dbReference>
<dbReference type="AlphaFoldDB" id="A0A4T0FL43"/>
<feature type="repeat" description="WD" evidence="8">
    <location>
        <begin position="574"/>
        <end position="613"/>
    </location>
</feature>
<dbReference type="Gene3D" id="2.130.10.10">
    <property type="entry name" value="YVTN repeat-like/Quinoprotein amine dehydrogenase"/>
    <property type="match status" value="1"/>
</dbReference>
<evidence type="ECO:0000256" key="5">
    <source>
        <dbReference type="ARBA" id="ARBA00023004"/>
    </source>
</evidence>
<feature type="region of interest" description="Disordered" evidence="9">
    <location>
        <begin position="361"/>
        <end position="392"/>
    </location>
</feature>
<keyword evidence="3" id="KW-0479">Metal-binding</keyword>
<dbReference type="InterPro" id="IPR012675">
    <property type="entry name" value="Beta-grasp_dom_sf"/>
</dbReference>
<dbReference type="PROSITE" id="PS00814">
    <property type="entry name" value="ADX"/>
    <property type="match status" value="1"/>
</dbReference>
<dbReference type="InterPro" id="IPR001041">
    <property type="entry name" value="2Fe-2S_ferredoxin-type"/>
</dbReference>
<protein>
    <recommendedName>
        <fullName evidence="14">F-box domain-containing protein</fullName>
    </recommendedName>
</protein>
<dbReference type="SUPFAM" id="SSF50978">
    <property type="entry name" value="WD40 repeat-like"/>
    <property type="match status" value="1"/>
</dbReference>
<dbReference type="PROSITE" id="PS51085">
    <property type="entry name" value="2FE2S_FER_2"/>
    <property type="match status" value="1"/>
</dbReference>
<evidence type="ECO:0000256" key="1">
    <source>
        <dbReference type="ARBA" id="ARBA00022574"/>
    </source>
</evidence>
<evidence type="ECO:0000256" key="2">
    <source>
        <dbReference type="ARBA" id="ARBA00022714"/>
    </source>
</evidence>
<dbReference type="PROSITE" id="PS00678">
    <property type="entry name" value="WD_REPEATS_1"/>
    <property type="match status" value="2"/>
</dbReference>
<dbReference type="GO" id="GO:0140647">
    <property type="term" value="P:P450-containing electron transport chain"/>
    <property type="evidence" value="ECO:0007669"/>
    <property type="project" value="InterPro"/>
</dbReference>
<dbReference type="PRINTS" id="PR00320">
    <property type="entry name" value="GPROTEINBRPT"/>
</dbReference>
<gene>
    <name evidence="12" type="ORF">E3P99_02281</name>
</gene>
<keyword evidence="2" id="KW-0001">2Fe-2S</keyword>
<accession>A0A4T0FL43</accession>
<keyword evidence="4" id="KW-0677">Repeat</keyword>
<dbReference type="PROSITE" id="PS50181">
    <property type="entry name" value="FBOX"/>
    <property type="match status" value="1"/>
</dbReference>
<dbReference type="Pfam" id="PF12937">
    <property type="entry name" value="F-box-like"/>
    <property type="match status" value="1"/>
</dbReference>
<dbReference type="PROSITE" id="PS50294">
    <property type="entry name" value="WD_REPEATS_REGION"/>
    <property type="match status" value="4"/>
</dbReference>
<dbReference type="EMBL" id="SPNW01000031">
    <property type="protein sequence ID" value="TIA89019.1"/>
    <property type="molecule type" value="Genomic_DNA"/>
</dbReference>
<feature type="repeat" description="WD" evidence="8">
    <location>
        <begin position="696"/>
        <end position="734"/>
    </location>
</feature>
<dbReference type="Gene3D" id="1.20.1280.50">
    <property type="match status" value="1"/>
</dbReference>
<dbReference type="InterPro" id="IPR019775">
    <property type="entry name" value="WD40_repeat_CS"/>
</dbReference>
<evidence type="ECO:0000256" key="7">
    <source>
        <dbReference type="ARBA" id="ARBA00034078"/>
    </source>
</evidence>
<sequence>MSENGQQQQQQQQQHYIQLEPTVQTEVVTTTKKTIINYPEIPIHAVRSTAGSIDQLQLPQAQYPLSRSTLPKEISSFNFSLPNGHIASYHSGCRGENDDTDSVNTAHALLHHHHHQPPKKKLREDLQPTLAGMNTAMMSTHNANTKGMNMGMGTGIVGSSGSIRSPLPSPLASPPRCAVAGEWDSGEVGDVGDVDGSDAGGSSSSSSSSNAHDNTNTNANATSHNTLPVLLSFPHLLNAFPSLSTPTQSHVLLNLLRSADINTIRHVQDFIEPALKKDFIRQLPLEISSLILTHLDIEDLARAAQTSKTWRRIIDHDRAAWKYAGMRADLWFGDEDHVASARCHEVHDLAAGGANTNVNAAAADGTLTPPPIASHDFSSSPKSPPRPPKCHPYKQILRTRHTTRINWFNNDPKSSIEFERHGQNVVTCLQFDADKIVTASDGEDKSIDISCTKTGRLRKRLRGHTGGVWALQYQGDTLVSGATDRTVRVWDIPTGRCTHVLWGHFSTVRCLAIIMPKWNNTSKCYEPPYPIIVSGSRDFTIRIWRLPSPTKDEPWNINDGDVAAKDNPWPLKLLSGHTNAVRSVAGEGRTLVSGSYDFTVRVWNTVTGQVEHVLRGHNDMVYKVVLDAARNRCASGSYDGSVKVWSTDNGELLQSLDGHSSLVGLLGLNSSSLVSAGADSNLKIWDLKSGDCRHVLDGHDSAISCMAHDEQKIISGSDGMLKMWNARDGRLVKDVLSNLMHIWQVAISDRYLVAASNKMSGQTFINVFDFGGDGADDEEEEVEPCRLNWEHRWWMPVSSRIEAQMQENTAMITALRNCIRVPKLANRTLQMNLRSNTAFSSRQLSTTLPKFHGDIVRPKKGEGIKVHFVDSKKNPIKTIETHEGDDLLHLAHEWDVDLEAIIQSGACEASCACSTCHVILEPEVFDQLEEPSDDENDMLDLAFGLTDTSRLGCQVHVQKTMDGMVVQLPSATRNMFVDG</sequence>
<dbReference type="CDD" id="cd00207">
    <property type="entry name" value="fer2"/>
    <property type="match status" value="1"/>
</dbReference>
<feature type="domain" description="2Fe-2S ferredoxin-type" evidence="11">
    <location>
        <begin position="864"/>
        <end position="972"/>
    </location>
</feature>
<dbReference type="PROSITE" id="PS50082">
    <property type="entry name" value="WD_REPEATS_2"/>
    <property type="match status" value="5"/>
</dbReference>
<evidence type="ECO:0008006" key="14">
    <source>
        <dbReference type="Google" id="ProtNLM"/>
    </source>
</evidence>
<proteinExistence type="predicted"/>
<dbReference type="PANTHER" id="PTHR22847">
    <property type="entry name" value="WD40 REPEAT PROTEIN"/>
    <property type="match status" value="1"/>
</dbReference>
<evidence type="ECO:0000256" key="3">
    <source>
        <dbReference type="ARBA" id="ARBA00022723"/>
    </source>
</evidence>
<evidence type="ECO:0000259" key="11">
    <source>
        <dbReference type="PROSITE" id="PS51085"/>
    </source>
</evidence>
<comment type="caution">
    <text evidence="12">The sequence shown here is derived from an EMBL/GenBank/DDBJ whole genome shotgun (WGS) entry which is preliminary data.</text>
</comment>
<feature type="compositionally biased region" description="Low complexity" evidence="9">
    <location>
        <begin position="200"/>
        <end position="221"/>
    </location>
</feature>
<feature type="region of interest" description="Disordered" evidence="9">
    <location>
        <begin position="148"/>
        <end position="221"/>
    </location>
</feature>
<dbReference type="InterPro" id="IPR001680">
    <property type="entry name" value="WD40_rpt"/>
</dbReference>
<evidence type="ECO:0000313" key="13">
    <source>
        <dbReference type="Proteomes" id="UP000310189"/>
    </source>
</evidence>
<feature type="repeat" description="WD" evidence="8">
    <location>
        <begin position="461"/>
        <end position="500"/>
    </location>
</feature>
<keyword evidence="6" id="KW-0411">Iron-sulfur</keyword>
<keyword evidence="13" id="KW-1185">Reference proteome</keyword>
<dbReference type="SMART" id="SM00320">
    <property type="entry name" value="WD40"/>
    <property type="match status" value="6"/>
</dbReference>
<dbReference type="GO" id="GO:0051537">
    <property type="term" value="F:2 iron, 2 sulfur cluster binding"/>
    <property type="evidence" value="ECO:0007669"/>
    <property type="project" value="UniProtKB-KW"/>
</dbReference>
<comment type="cofactor">
    <cofactor evidence="7">
        <name>[2Fe-2S] cluster</name>
        <dbReference type="ChEBI" id="CHEBI:190135"/>
    </cofactor>
</comment>
<dbReference type="Proteomes" id="UP000310189">
    <property type="component" value="Unassembled WGS sequence"/>
</dbReference>
<dbReference type="Gene3D" id="3.10.20.30">
    <property type="match status" value="1"/>
</dbReference>
<name>A0A4T0FL43_9BASI</name>
<keyword evidence="1 8" id="KW-0853">WD repeat</keyword>
<feature type="domain" description="F-box" evidence="10">
    <location>
        <begin position="277"/>
        <end position="324"/>
    </location>
</feature>
<evidence type="ECO:0000256" key="8">
    <source>
        <dbReference type="PROSITE-ProRule" id="PRU00221"/>
    </source>
</evidence>
<evidence type="ECO:0000256" key="9">
    <source>
        <dbReference type="SAM" id="MobiDB-lite"/>
    </source>
</evidence>
<dbReference type="CDD" id="cd00200">
    <property type="entry name" value="WD40"/>
    <property type="match status" value="1"/>
</dbReference>
<dbReference type="InterPro" id="IPR036322">
    <property type="entry name" value="WD40_repeat_dom_sf"/>
</dbReference>
<evidence type="ECO:0000256" key="6">
    <source>
        <dbReference type="ARBA" id="ARBA00023014"/>
    </source>
</evidence>
<dbReference type="PANTHER" id="PTHR22847:SF741">
    <property type="entry name" value="E3 UBIQUITIN LIGASE COMPLEX SCF SUBUNIT SCONB-RELATED"/>
    <property type="match status" value="1"/>
</dbReference>
<evidence type="ECO:0000313" key="12">
    <source>
        <dbReference type="EMBL" id="TIA89019.1"/>
    </source>
</evidence>
<evidence type="ECO:0000259" key="10">
    <source>
        <dbReference type="PROSITE" id="PS50181"/>
    </source>
</evidence>
<feature type="compositionally biased region" description="Acidic residues" evidence="9">
    <location>
        <begin position="184"/>
        <end position="196"/>
    </location>
</feature>
<dbReference type="Pfam" id="PF00111">
    <property type="entry name" value="Fer2"/>
    <property type="match status" value="1"/>
</dbReference>
<reference evidence="12 13" key="1">
    <citation type="submission" date="2019-03" db="EMBL/GenBank/DDBJ databases">
        <title>Sequencing 23 genomes of Wallemia ichthyophaga.</title>
        <authorList>
            <person name="Gostincar C."/>
        </authorList>
    </citation>
    <scope>NUCLEOTIDE SEQUENCE [LARGE SCALE GENOMIC DNA]</scope>
    <source>
        <strain evidence="12 13">EXF-5753</strain>
    </source>
</reference>
<dbReference type="InterPro" id="IPR001810">
    <property type="entry name" value="F-box_dom"/>
</dbReference>
<dbReference type="SUPFAM" id="SSF81383">
    <property type="entry name" value="F-box domain"/>
    <property type="match status" value="1"/>
</dbReference>
<dbReference type="InterPro" id="IPR018298">
    <property type="entry name" value="Adrenodoxin_Fe-S_BS"/>
</dbReference>
<dbReference type="SUPFAM" id="SSF54292">
    <property type="entry name" value="2Fe-2S ferredoxin-like"/>
    <property type="match status" value="1"/>
</dbReference>
<evidence type="ECO:0000256" key="4">
    <source>
        <dbReference type="ARBA" id="ARBA00022737"/>
    </source>
</evidence>
<feature type="repeat" description="WD" evidence="8">
    <location>
        <begin position="656"/>
        <end position="695"/>
    </location>
</feature>
<dbReference type="InterPro" id="IPR020472">
    <property type="entry name" value="WD40_PAC1"/>
</dbReference>
<dbReference type="InterPro" id="IPR015943">
    <property type="entry name" value="WD40/YVTN_repeat-like_dom_sf"/>
</dbReference>